<keyword evidence="3" id="KW-1185">Reference proteome</keyword>
<keyword evidence="1" id="KW-0472">Membrane</keyword>
<name>A0A9P4NFX1_9PEZI</name>
<evidence type="ECO:0000313" key="2">
    <source>
        <dbReference type="EMBL" id="KAF2420145.1"/>
    </source>
</evidence>
<accession>A0A9P4NFX1</accession>
<keyword evidence="1" id="KW-0812">Transmembrane</keyword>
<sequence>MDTGTIISIILAVISLLGTLVIAGIGYFTSQKLEEHSQGLADKYKALQEQRTDARQLVSIPSAKLTWRRKGLDDIKLFTCFKFAQFLAWTHILKIKTQYFSFTADTNLSKIGELILRFNEEFDRRRNYDGQNLGVWPGNRYLVAERMLKDASGEKEIPIDTMVKGYNEFHRDWESQFQAPMSYFCQWVDDMMLGRRDHEEHWDDAMRCTQHNLFDMVVYLDKRCIYRDHMRRSEKPVYCDCTVCKKSLTVKPLQFRGDSRNNDEGVRPWYAHERVDRAYEASMSLEVLFAKTYLKDYDQAKYRNKS</sequence>
<comment type="caution">
    <text evidence="2">The sequence shown here is derived from an EMBL/GenBank/DDBJ whole genome shotgun (WGS) entry which is preliminary data.</text>
</comment>
<keyword evidence="1" id="KW-1133">Transmembrane helix</keyword>
<dbReference type="AlphaFoldDB" id="A0A9P4NFX1"/>
<evidence type="ECO:0000256" key="1">
    <source>
        <dbReference type="SAM" id="Phobius"/>
    </source>
</evidence>
<evidence type="ECO:0000313" key="3">
    <source>
        <dbReference type="Proteomes" id="UP000800235"/>
    </source>
</evidence>
<reference evidence="2" key="1">
    <citation type="journal article" date="2020" name="Stud. Mycol.">
        <title>101 Dothideomycetes genomes: a test case for predicting lifestyles and emergence of pathogens.</title>
        <authorList>
            <person name="Haridas S."/>
            <person name="Albert R."/>
            <person name="Binder M."/>
            <person name="Bloem J."/>
            <person name="Labutti K."/>
            <person name="Salamov A."/>
            <person name="Andreopoulos B."/>
            <person name="Baker S."/>
            <person name="Barry K."/>
            <person name="Bills G."/>
            <person name="Bluhm B."/>
            <person name="Cannon C."/>
            <person name="Castanera R."/>
            <person name="Culley D."/>
            <person name="Daum C."/>
            <person name="Ezra D."/>
            <person name="Gonzalez J."/>
            <person name="Henrissat B."/>
            <person name="Kuo A."/>
            <person name="Liang C."/>
            <person name="Lipzen A."/>
            <person name="Lutzoni F."/>
            <person name="Magnuson J."/>
            <person name="Mondo S."/>
            <person name="Nolan M."/>
            <person name="Ohm R."/>
            <person name="Pangilinan J."/>
            <person name="Park H.-J."/>
            <person name="Ramirez L."/>
            <person name="Alfaro M."/>
            <person name="Sun H."/>
            <person name="Tritt A."/>
            <person name="Yoshinaga Y."/>
            <person name="Zwiers L.-H."/>
            <person name="Turgeon B."/>
            <person name="Goodwin S."/>
            <person name="Spatafora J."/>
            <person name="Crous P."/>
            <person name="Grigoriev I."/>
        </authorList>
    </citation>
    <scope>NUCLEOTIDE SEQUENCE</scope>
    <source>
        <strain evidence="2">CBS 130266</strain>
    </source>
</reference>
<protein>
    <submittedName>
        <fullName evidence="2">Uncharacterized protein</fullName>
    </submittedName>
</protein>
<feature type="transmembrane region" description="Helical" evidence="1">
    <location>
        <begin position="6"/>
        <end position="28"/>
    </location>
</feature>
<dbReference type="EMBL" id="MU007113">
    <property type="protein sequence ID" value="KAF2420145.1"/>
    <property type="molecule type" value="Genomic_DNA"/>
</dbReference>
<dbReference type="OrthoDB" id="531190at2759"/>
<organism evidence="2 3">
    <name type="scientific">Tothia fuscella</name>
    <dbReference type="NCBI Taxonomy" id="1048955"/>
    <lineage>
        <taxon>Eukaryota</taxon>
        <taxon>Fungi</taxon>
        <taxon>Dikarya</taxon>
        <taxon>Ascomycota</taxon>
        <taxon>Pezizomycotina</taxon>
        <taxon>Dothideomycetes</taxon>
        <taxon>Pleosporomycetidae</taxon>
        <taxon>Venturiales</taxon>
        <taxon>Cylindrosympodiaceae</taxon>
        <taxon>Tothia</taxon>
    </lineage>
</organism>
<gene>
    <name evidence="2" type="ORF">EJ08DRAFT_665735</name>
</gene>
<proteinExistence type="predicted"/>
<dbReference type="Proteomes" id="UP000800235">
    <property type="component" value="Unassembled WGS sequence"/>
</dbReference>